<feature type="non-terminal residue" evidence="3">
    <location>
        <position position="1"/>
    </location>
</feature>
<comment type="caution">
    <text evidence="3">The sequence shown here is derived from an EMBL/GenBank/DDBJ whole genome shotgun (WGS) entry which is preliminary data.</text>
</comment>
<feature type="transmembrane region" description="Helical" evidence="1">
    <location>
        <begin position="38"/>
        <end position="61"/>
    </location>
</feature>
<dbReference type="Proteomes" id="UP000654075">
    <property type="component" value="Unassembled WGS sequence"/>
</dbReference>
<dbReference type="AlphaFoldDB" id="A0A813K1K6"/>
<proteinExistence type="predicted"/>
<keyword evidence="1" id="KW-1133">Transmembrane helix</keyword>
<dbReference type="Proteomes" id="UP000626109">
    <property type="component" value="Unassembled WGS sequence"/>
</dbReference>
<reference evidence="3" key="1">
    <citation type="submission" date="2021-02" db="EMBL/GenBank/DDBJ databases">
        <authorList>
            <person name="Dougan E. K."/>
            <person name="Rhodes N."/>
            <person name="Thang M."/>
            <person name="Chan C."/>
        </authorList>
    </citation>
    <scope>NUCLEOTIDE SEQUENCE</scope>
</reference>
<organism evidence="3 4">
    <name type="scientific">Polarella glacialis</name>
    <name type="common">Dinoflagellate</name>
    <dbReference type="NCBI Taxonomy" id="89957"/>
    <lineage>
        <taxon>Eukaryota</taxon>
        <taxon>Sar</taxon>
        <taxon>Alveolata</taxon>
        <taxon>Dinophyceae</taxon>
        <taxon>Suessiales</taxon>
        <taxon>Suessiaceae</taxon>
        <taxon>Polarella</taxon>
    </lineage>
</organism>
<gene>
    <name evidence="2" type="ORF">PGLA1383_LOCUS15006</name>
    <name evidence="3" type="ORF">PGLA2088_LOCUS25739</name>
</gene>
<accession>A0A813K1K6</accession>
<evidence type="ECO:0000313" key="2">
    <source>
        <dbReference type="EMBL" id="CAE8596544.1"/>
    </source>
</evidence>
<evidence type="ECO:0000313" key="3">
    <source>
        <dbReference type="EMBL" id="CAE8688059.1"/>
    </source>
</evidence>
<protein>
    <submittedName>
        <fullName evidence="3">Uncharacterized protein</fullName>
    </submittedName>
</protein>
<name>A0A813K1K6_POLGL</name>
<dbReference type="EMBL" id="CAJNNV010008692">
    <property type="protein sequence ID" value="CAE8596544.1"/>
    <property type="molecule type" value="Genomic_DNA"/>
</dbReference>
<keyword evidence="5" id="KW-1185">Reference proteome</keyword>
<evidence type="ECO:0000313" key="5">
    <source>
        <dbReference type="Proteomes" id="UP000654075"/>
    </source>
</evidence>
<evidence type="ECO:0000256" key="1">
    <source>
        <dbReference type="SAM" id="Phobius"/>
    </source>
</evidence>
<dbReference type="EMBL" id="CAJNNW010026841">
    <property type="protein sequence ID" value="CAE8688059.1"/>
    <property type="molecule type" value="Genomic_DNA"/>
</dbReference>
<sequence length="129" mass="14140">CCCSNDPSLTRVQRALLEECDLEVLVKLLDELLPPTKVVLAASAAALLSLGLLLCAAGLHFQVLHALIISSSVLMCMVIAILPAITYLFHRYNQLCVKLFRATVKETIKLIPGATADLVKDDVRELFYD</sequence>
<keyword evidence="1" id="KW-0472">Membrane</keyword>
<feature type="transmembrane region" description="Helical" evidence="1">
    <location>
        <begin position="67"/>
        <end position="89"/>
    </location>
</feature>
<evidence type="ECO:0000313" key="4">
    <source>
        <dbReference type="Proteomes" id="UP000626109"/>
    </source>
</evidence>
<keyword evidence="1" id="KW-0812">Transmembrane</keyword>